<evidence type="ECO:0000256" key="10">
    <source>
        <dbReference type="ARBA" id="ARBA00093448"/>
    </source>
</evidence>
<keyword evidence="14" id="KW-1185">Reference proteome</keyword>
<dbReference type="AlphaFoldDB" id="A0A1I4N650"/>
<evidence type="ECO:0000313" key="14">
    <source>
        <dbReference type="Proteomes" id="UP000199561"/>
    </source>
</evidence>
<evidence type="ECO:0000256" key="9">
    <source>
        <dbReference type="ARBA" id="ARBA00023316"/>
    </source>
</evidence>
<dbReference type="EMBL" id="CAJNAP010000002">
    <property type="protein sequence ID" value="CAE6489446.1"/>
    <property type="molecule type" value="Genomic_DNA"/>
</dbReference>
<dbReference type="GO" id="GO:0006508">
    <property type="term" value="P:proteolysis"/>
    <property type="evidence" value="ECO:0007669"/>
    <property type="project" value="UniProtKB-KW"/>
</dbReference>
<dbReference type="Proteomes" id="UP000601736">
    <property type="component" value="Unassembled WGS sequence"/>
</dbReference>
<reference evidence="13 14" key="1">
    <citation type="submission" date="2016-10" db="EMBL/GenBank/DDBJ databases">
        <authorList>
            <person name="de Groot N.N."/>
        </authorList>
    </citation>
    <scope>NUCLEOTIDE SEQUENCE [LARGE SCALE GENOMIC DNA]</scope>
    <source>
        <strain evidence="13 14">Nm146</strain>
    </source>
</reference>
<dbReference type="CDD" id="cd14844">
    <property type="entry name" value="Zn-DD-carboxypeptidase_like"/>
    <property type="match status" value="1"/>
</dbReference>
<dbReference type="SUPFAM" id="SSF55166">
    <property type="entry name" value="Hedgehog/DD-peptidase"/>
    <property type="match status" value="1"/>
</dbReference>
<evidence type="ECO:0000256" key="1">
    <source>
        <dbReference type="ARBA" id="ARBA00001947"/>
    </source>
</evidence>
<evidence type="ECO:0000256" key="4">
    <source>
        <dbReference type="ARBA" id="ARBA00022723"/>
    </source>
</evidence>
<dbReference type="PANTHER" id="PTHR37425">
    <property type="match status" value="1"/>
</dbReference>
<protein>
    <recommendedName>
        <fullName evidence="11">Murein endopeptidase K</fullName>
    </recommendedName>
</protein>
<evidence type="ECO:0000256" key="7">
    <source>
        <dbReference type="ARBA" id="ARBA00022833"/>
    </source>
</evidence>
<comment type="similarity">
    <text evidence="10">Belongs to the peptidase M15 family.</text>
</comment>
<evidence type="ECO:0000256" key="2">
    <source>
        <dbReference type="ARBA" id="ARBA00004776"/>
    </source>
</evidence>
<name>A0A1I4N650_9PROT</name>
<dbReference type="RefSeq" id="WP_090666997.1">
    <property type="nucleotide sequence ID" value="NZ_CAJNAP010000002.1"/>
</dbReference>
<evidence type="ECO:0000256" key="3">
    <source>
        <dbReference type="ARBA" id="ARBA00022670"/>
    </source>
</evidence>
<dbReference type="InterPro" id="IPR009045">
    <property type="entry name" value="Zn_M74/Hedgehog-like"/>
</dbReference>
<dbReference type="InterPro" id="IPR010275">
    <property type="entry name" value="MepK"/>
</dbReference>
<comment type="pathway">
    <text evidence="2">Cell wall biogenesis; cell wall polysaccharide biosynthesis.</text>
</comment>
<evidence type="ECO:0000256" key="5">
    <source>
        <dbReference type="ARBA" id="ARBA00022729"/>
    </source>
</evidence>
<keyword evidence="4" id="KW-0479">Metal-binding</keyword>
<comment type="cofactor">
    <cofactor evidence="1">
        <name>Zn(2+)</name>
        <dbReference type="ChEBI" id="CHEBI:29105"/>
    </cofactor>
</comment>
<keyword evidence="7" id="KW-0862">Zinc</keyword>
<dbReference type="Gene3D" id="3.30.1380.10">
    <property type="match status" value="1"/>
</dbReference>
<evidence type="ECO:0000256" key="11">
    <source>
        <dbReference type="ARBA" id="ARBA00093666"/>
    </source>
</evidence>
<dbReference type="GO" id="GO:0008237">
    <property type="term" value="F:metallopeptidase activity"/>
    <property type="evidence" value="ECO:0007669"/>
    <property type="project" value="UniProtKB-KW"/>
</dbReference>
<keyword evidence="3" id="KW-0645">Protease</keyword>
<evidence type="ECO:0000256" key="6">
    <source>
        <dbReference type="ARBA" id="ARBA00022801"/>
    </source>
</evidence>
<accession>A0A1I4N650</accession>
<dbReference type="PANTHER" id="PTHR37425:SF1">
    <property type="entry name" value="OUTER MEMBRANE PROTEIN"/>
    <property type="match status" value="1"/>
</dbReference>
<reference evidence="12" key="2">
    <citation type="submission" date="2021-02" db="EMBL/GenBank/DDBJ databases">
        <authorList>
            <person name="Han P."/>
        </authorList>
    </citation>
    <scope>NUCLEOTIDE SEQUENCE</scope>
    <source>
        <strain evidence="12">Nitrosomonas nitrosa 18-3D</strain>
    </source>
</reference>
<dbReference type="Pfam" id="PF05951">
    <property type="entry name" value="Peptidase_M15_2"/>
    <property type="match status" value="1"/>
</dbReference>
<dbReference type="OrthoDB" id="9782994at2"/>
<keyword evidence="6" id="KW-0378">Hydrolase</keyword>
<evidence type="ECO:0000313" key="12">
    <source>
        <dbReference type="EMBL" id="CAE6489446.1"/>
    </source>
</evidence>
<dbReference type="EMBL" id="FOUF01000006">
    <property type="protein sequence ID" value="SFM10760.1"/>
    <property type="molecule type" value="Genomic_DNA"/>
</dbReference>
<keyword evidence="8" id="KW-0482">Metalloprotease</keyword>
<proteinExistence type="inferred from homology"/>
<dbReference type="GO" id="GO:0046872">
    <property type="term" value="F:metal ion binding"/>
    <property type="evidence" value="ECO:0007669"/>
    <property type="project" value="UniProtKB-KW"/>
</dbReference>
<evidence type="ECO:0000313" key="13">
    <source>
        <dbReference type="EMBL" id="SFM10760.1"/>
    </source>
</evidence>
<dbReference type="GO" id="GO:0071555">
    <property type="term" value="P:cell wall organization"/>
    <property type="evidence" value="ECO:0007669"/>
    <property type="project" value="UniProtKB-KW"/>
</dbReference>
<gene>
    <name evidence="12" type="primary">ycbK</name>
    <name evidence="12" type="ORF">NMYAN_100027</name>
    <name evidence="13" type="ORF">SAMN05421880_106109</name>
</gene>
<keyword evidence="5" id="KW-0732">Signal</keyword>
<keyword evidence="9" id="KW-0961">Cell wall biogenesis/degradation</keyword>
<organism evidence="13 14">
    <name type="scientific">Nitrosomonas nitrosa</name>
    <dbReference type="NCBI Taxonomy" id="52442"/>
    <lineage>
        <taxon>Bacteria</taxon>
        <taxon>Pseudomonadati</taxon>
        <taxon>Pseudomonadota</taxon>
        <taxon>Betaproteobacteria</taxon>
        <taxon>Nitrosomonadales</taxon>
        <taxon>Nitrosomonadaceae</taxon>
        <taxon>Nitrosomonas</taxon>
    </lineage>
</organism>
<dbReference type="Proteomes" id="UP000199561">
    <property type="component" value="Unassembled WGS sequence"/>
</dbReference>
<sequence length="193" mass="21900">MLLQKTNEHDHQLTEQGTARRFFFKAGLGACALLALPTAYASTPRTSVKQLALLNLHTGERVKSVYWEKGRYIPGALREIEKVLRDHRTNKMHAIDLRLLDLMQLLHSRMGAKKEFQVVSGYRSPETNQMLAMQNNGVAKQSLHMQGKAIDIRLPEFSLANLRKAALSMKVGGVGYYPNSNFIHLDTGHVRYW</sequence>
<dbReference type="STRING" id="52442.SAMN05421880_106109"/>
<evidence type="ECO:0000256" key="8">
    <source>
        <dbReference type="ARBA" id="ARBA00023049"/>
    </source>
</evidence>